<evidence type="ECO:0000313" key="2">
    <source>
        <dbReference type="EMBL" id="KAF8562974.1"/>
    </source>
</evidence>
<sequence length="260" mass="28302">MVDTAWKKYIIKVECEKSSEPSKHTESTVSASTIYFCRTCPLFRTPVKELADSHVSEVHKLPLITGGYFEVDHSFNHCPLKDPVKTEENLPHTLKSEDSPPEHTSFKSATDNTFSVQNQSSLELHSSAPSPSPADATSSNSPTAPSSPISPVSKDSTSSVRKRITIQLSTFPMASGAIITALPLDGAPHSDVEIEQMTSLHPSSIVTLESHTNLGDSTFKRSTSSSSSSSENIPRDETVPIRDQPYEHGIAETRMFSDVT</sequence>
<feature type="compositionally biased region" description="Basic and acidic residues" evidence="1">
    <location>
        <begin position="80"/>
        <end position="105"/>
    </location>
</feature>
<organism evidence="2 3">
    <name type="scientific">Paragonimus westermani</name>
    <dbReference type="NCBI Taxonomy" id="34504"/>
    <lineage>
        <taxon>Eukaryota</taxon>
        <taxon>Metazoa</taxon>
        <taxon>Spiralia</taxon>
        <taxon>Lophotrochozoa</taxon>
        <taxon>Platyhelminthes</taxon>
        <taxon>Trematoda</taxon>
        <taxon>Digenea</taxon>
        <taxon>Plagiorchiida</taxon>
        <taxon>Troglotremata</taxon>
        <taxon>Troglotrematidae</taxon>
        <taxon>Paragonimus</taxon>
    </lineage>
</organism>
<dbReference type="OrthoDB" id="8922241at2759"/>
<comment type="caution">
    <text evidence="2">The sequence shown here is derived from an EMBL/GenBank/DDBJ whole genome shotgun (WGS) entry which is preliminary data.</text>
</comment>
<feature type="compositionally biased region" description="Low complexity" evidence="1">
    <location>
        <begin position="126"/>
        <end position="153"/>
    </location>
</feature>
<protein>
    <submittedName>
        <fullName evidence="2">Uncharacterized protein</fullName>
    </submittedName>
</protein>
<feature type="region of interest" description="Disordered" evidence="1">
    <location>
        <begin position="120"/>
        <end position="160"/>
    </location>
</feature>
<keyword evidence="3" id="KW-1185">Reference proteome</keyword>
<proteinExistence type="predicted"/>
<gene>
    <name evidence="2" type="ORF">P879_11344</name>
</gene>
<feature type="compositionally biased region" description="Basic and acidic residues" evidence="1">
    <location>
        <begin position="233"/>
        <end position="251"/>
    </location>
</feature>
<dbReference type="EMBL" id="JTDF01015381">
    <property type="protein sequence ID" value="KAF8562974.1"/>
    <property type="molecule type" value="Genomic_DNA"/>
</dbReference>
<accession>A0A8T0D7M6</accession>
<feature type="region of interest" description="Disordered" evidence="1">
    <location>
        <begin position="80"/>
        <end position="108"/>
    </location>
</feature>
<reference evidence="2 3" key="1">
    <citation type="submission" date="2019-07" db="EMBL/GenBank/DDBJ databases">
        <title>Annotation for the trematode Paragonimus westermani.</title>
        <authorList>
            <person name="Choi Y.-J."/>
        </authorList>
    </citation>
    <scope>NUCLEOTIDE SEQUENCE [LARGE SCALE GENOMIC DNA]</scope>
    <source>
        <strain evidence="2">180907_Pwestermani</strain>
    </source>
</reference>
<name>A0A8T0D7M6_9TREM</name>
<feature type="region of interest" description="Disordered" evidence="1">
    <location>
        <begin position="211"/>
        <end position="260"/>
    </location>
</feature>
<dbReference type="AlphaFoldDB" id="A0A8T0D7M6"/>
<evidence type="ECO:0000313" key="3">
    <source>
        <dbReference type="Proteomes" id="UP000699462"/>
    </source>
</evidence>
<dbReference type="Proteomes" id="UP000699462">
    <property type="component" value="Unassembled WGS sequence"/>
</dbReference>
<evidence type="ECO:0000256" key="1">
    <source>
        <dbReference type="SAM" id="MobiDB-lite"/>
    </source>
</evidence>